<reference evidence="1 2" key="1">
    <citation type="submission" date="2015-10" db="EMBL/GenBank/DDBJ databases">
        <title>Draft genome sequence of Streptomyces caeruleatus NRRL B-24802, type strain for the species Streptomyces caeruleatus.</title>
        <authorList>
            <person name="Ruckert C."/>
            <person name="Winkler A."/>
            <person name="Kalinowski J."/>
            <person name="Kampfer P."/>
            <person name="Glaeser S."/>
        </authorList>
    </citation>
    <scope>NUCLEOTIDE SEQUENCE [LARGE SCALE GENOMIC DNA]</scope>
    <source>
        <strain evidence="1 2">NRRL B-24802</strain>
    </source>
</reference>
<accession>A0A101TG08</accession>
<proteinExistence type="predicted"/>
<dbReference type="AlphaFoldDB" id="A0A101TG08"/>
<keyword evidence="2" id="KW-1185">Reference proteome</keyword>
<name>A0A101TG08_9ACTN</name>
<sequence>MATGTAPLSSEDPDTLSAECALAERPGYGDLHKACRQTHDVPLPHAYGILLLPSCGCGCHTLPAGSKS</sequence>
<dbReference type="Proteomes" id="UP000053429">
    <property type="component" value="Unassembled WGS sequence"/>
</dbReference>
<gene>
    <name evidence="1" type="ORF">AQJ67_41900</name>
</gene>
<comment type="caution">
    <text evidence="1">The sequence shown here is derived from an EMBL/GenBank/DDBJ whole genome shotgun (WGS) entry which is preliminary data.</text>
</comment>
<dbReference type="EMBL" id="LMWY01000064">
    <property type="protein sequence ID" value="KUN91700.1"/>
    <property type="molecule type" value="Genomic_DNA"/>
</dbReference>
<protein>
    <submittedName>
        <fullName evidence="1">Uncharacterized protein</fullName>
    </submittedName>
</protein>
<evidence type="ECO:0000313" key="2">
    <source>
        <dbReference type="Proteomes" id="UP000053429"/>
    </source>
</evidence>
<evidence type="ECO:0000313" key="1">
    <source>
        <dbReference type="EMBL" id="KUN91700.1"/>
    </source>
</evidence>
<organism evidence="1 2">
    <name type="scientific">Streptomyces caeruleatus</name>
    <dbReference type="NCBI Taxonomy" id="661399"/>
    <lineage>
        <taxon>Bacteria</taxon>
        <taxon>Bacillati</taxon>
        <taxon>Actinomycetota</taxon>
        <taxon>Actinomycetes</taxon>
        <taxon>Kitasatosporales</taxon>
        <taxon>Streptomycetaceae</taxon>
        <taxon>Streptomyces</taxon>
    </lineage>
</organism>
<dbReference type="OrthoDB" id="4282429at2"/>